<reference evidence="1" key="1">
    <citation type="submission" date="2016-10" db="EMBL/GenBank/DDBJ databases">
        <authorList>
            <person name="Benchimol M."/>
            <person name="Almeida L.G."/>
            <person name="Vasconcelos A.T."/>
            <person name="Perreira-Neves A."/>
            <person name="Rosa I.A."/>
            <person name="Tasca T."/>
            <person name="Bogo M.R."/>
            <person name="de Souza W."/>
        </authorList>
    </citation>
    <scope>NUCLEOTIDE SEQUENCE [LARGE SCALE GENOMIC DNA]</scope>
    <source>
        <strain evidence="1">K</strain>
    </source>
</reference>
<dbReference type="Proteomes" id="UP000179807">
    <property type="component" value="Unassembled WGS sequence"/>
</dbReference>
<dbReference type="AlphaFoldDB" id="A0A1J4J225"/>
<sequence>MSGLSLSPEQTQSIIKLTIETQRFLHNEMIFEEYEKSITQGKEKQNEIYIRNILCQFKQYWQALFLLKTNDVSKYSKNFLAALQNDENHRIYCDKPTALTSEGILSDFEENCMKLDKIMKITKKEKKDLNEKEKRYIYYITLNLVPSIHDFFLTKEKMKKYFQLIHKVPKIVHEFFIETLFLEPEFIDFAATLFRQIFITYETNNKLYQNTSPKEIIREMFISWQNNLNLCPSYIFDFFDFVVKEKKYSEYDVLLIFFKLLFEHPILYQLSEFYGGSNENQLPKEDLIQALLTKDDQENGSYIFQFYEVFRDFQQNHYHSKDSEEDTLQQLLPVYTADVYDSQFYSFFEEKQFVDADSYINDKKYHIYHKYPQEQQKEEQINEGSICGDISFTEYRDLLKLSNPIPIFEIEKFQTFEDYSNFLETFLVKRGSMKTFARRISLFQTFINNADDLKHRNPRFNLFNHLNDELKKMKIDHERHVENLIKITRIGDTINRTTVHLNSALANTMNCLLYKYLLQDKNVKIDNLSHFILHPNIDELLKYKNECFNENAKDFQKLQIPYILHSSDLRFDKFLERRSELIMYDNNIESILKFTKINFIDPEFEKYPKITNVLKNIFPIRKSSINNKQYLQYLDFNKKFNLIAWELNRSFSAFTDPFQKLLDIHNSITSIKSLIFREAVLSDKDISESDVQFFLTKIIFLVIHPPNLISAFVYIFEFILSDHANEIDILTGNLLNRFQMEKYKTFFESCIKIVESILNKKKKLITFHELLFTCQNHKNIIICSDCNSINTNEDLNINPNKNTSSVESDSFGKNDLKTEILANCIPSYSNMNLSNYVKSLKHLSLKLPGIKNNRKYYVCNVFNVNTIKEFISLVNNNEAENKIDLMIIVFNGENDHPKQFFDRADKSLFKNGQKNIVIASRDDSQEILKKLMPKQKDLIKIVGDNVKDFLVNILDGI</sequence>
<comment type="caution">
    <text evidence="1">The sequence shown here is derived from an EMBL/GenBank/DDBJ whole genome shotgun (WGS) entry which is preliminary data.</text>
</comment>
<organism evidence="1 2">
    <name type="scientific">Tritrichomonas foetus</name>
    <dbReference type="NCBI Taxonomy" id="1144522"/>
    <lineage>
        <taxon>Eukaryota</taxon>
        <taxon>Metamonada</taxon>
        <taxon>Parabasalia</taxon>
        <taxon>Tritrichomonadida</taxon>
        <taxon>Tritrichomonadidae</taxon>
        <taxon>Tritrichomonas</taxon>
    </lineage>
</organism>
<dbReference type="EMBL" id="MLAK01001393">
    <property type="protein sequence ID" value="OHS93536.1"/>
    <property type="molecule type" value="Genomic_DNA"/>
</dbReference>
<name>A0A1J4J225_9EUKA</name>
<dbReference type="RefSeq" id="XP_068346673.1">
    <property type="nucleotide sequence ID" value="XM_068496216.1"/>
</dbReference>
<protein>
    <submittedName>
        <fullName evidence="1">Uncharacterized protein</fullName>
    </submittedName>
</protein>
<dbReference type="GeneID" id="94830920"/>
<keyword evidence="2" id="KW-1185">Reference proteome</keyword>
<dbReference type="VEuPathDB" id="TrichDB:TRFO_11752"/>
<gene>
    <name evidence="1" type="ORF">TRFO_11752</name>
</gene>
<proteinExistence type="predicted"/>
<evidence type="ECO:0000313" key="1">
    <source>
        <dbReference type="EMBL" id="OHS93536.1"/>
    </source>
</evidence>
<evidence type="ECO:0000313" key="2">
    <source>
        <dbReference type="Proteomes" id="UP000179807"/>
    </source>
</evidence>
<accession>A0A1J4J225</accession>